<proteinExistence type="predicted"/>
<dbReference type="Gene3D" id="3.90.1750.20">
    <property type="entry name" value="Putative Large Serine Recombinase, Chain B, Domain 2"/>
    <property type="match status" value="1"/>
</dbReference>
<feature type="domain" description="Recombinase" evidence="2">
    <location>
        <begin position="183"/>
        <end position="294"/>
    </location>
</feature>
<dbReference type="InterPro" id="IPR011109">
    <property type="entry name" value="DNA_bind_recombinase_dom"/>
</dbReference>
<name>A0A437PBJ6_9ACTN</name>
<dbReference type="InterPro" id="IPR036162">
    <property type="entry name" value="Resolvase-like_N_sf"/>
</dbReference>
<dbReference type="GO" id="GO:0003677">
    <property type="term" value="F:DNA binding"/>
    <property type="evidence" value="ECO:0007669"/>
    <property type="project" value="InterPro"/>
</dbReference>
<feature type="region of interest" description="Disordered" evidence="1">
    <location>
        <begin position="428"/>
        <end position="508"/>
    </location>
</feature>
<dbReference type="PANTHER" id="PTHR30461:SF23">
    <property type="entry name" value="DNA RECOMBINASE-RELATED"/>
    <property type="match status" value="1"/>
</dbReference>
<dbReference type="SMART" id="SM00857">
    <property type="entry name" value="Resolvase"/>
    <property type="match status" value="1"/>
</dbReference>
<keyword evidence="4" id="KW-1185">Reference proteome</keyword>
<dbReference type="OrthoDB" id="4500247at2"/>
<organism evidence="3 4">
    <name type="scientific">Streptomyces antnestii</name>
    <dbReference type="NCBI Taxonomy" id="2494256"/>
    <lineage>
        <taxon>Bacteria</taxon>
        <taxon>Bacillati</taxon>
        <taxon>Actinomycetota</taxon>
        <taxon>Actinomycetes</taxon>
        <taxon>Kitasatosporales</taxon>
        <taxon>Streptomycetaceae</taxon>
        <taxon>Streptomyces</taxon>
    </lineage>
</organism>
<dbReference type="PANTHER" id="PTHR30461">
    <property type="entry name" value="DNA-INVERTASE FROM LAMBDOID PROPHAGE"/>
    <property type="match status" value="1"/>
</dbReference>
<dbReference type="SUPFAM" id="SSF53041">
    <property type="entry name" value="Resolvase-like"/>
    <property type="match status" value="1"/>
</dbReference>
<dbReference type="Proteomes" id="UP000283128">
    <property type="component" value="Unassembled WGS sequence"/>
</dbReference>
<dbReference type="EMBL" id="RZYA01000017">
    <property type="protein sequence ID" value="RVU19620.1"/>
    <property type="molecule type" value="Genomic_DNA"/>
</dbReference>
<feature type="compositionally biased region" description="Low complexity" evidence="1">
    <location>
        <begin position="480"/>
        <end position="490"/>
    </location>
</feature>
<dbReference type="AlphaFoldDB" id="A0A437PBJ6"/>
<dbReference type="Pfam" id="PF07508">
    <property type="entry name" value="Recombinase"/>
    <property type="match status" value="1"/>
</dbReference>
<dbReference type="PROSITE" id="PS51737">
    <property type="entry name" value="RECOMBINASE_DNA_BIND"/>
    <property type="match status" value="1"/>
</dbReference>
<feature type="region of interest" description="Disordered" evidence="1">
    <location>
        <begin position="518"/>
        <end position="537"/>
    </location>
</feature>
<dbReference type="Pfam" id="PF00239">
    <property type="entry name" value="Resolvase"/>
    <property type="match status" value="1"/>
</dbReference>
<evidence type="ECO:0000313" key="3">
    <source>
        <dbReference type="EMBL" id="RVU19620.1"/>
    </source>
</evidence>
<protein>
    <submittedName>
        <fullName evidence="3">Recombinase family protein</fullName>
    </submittedName>
</protein>
<dbReference type="InterPro" id="IPR038109">
    <property type="entry name" value="DNA_bind_recomb_sf"/>
</dbReference>
<dbReference type="GO" id="GO:0000150">
    <property type="term" value="F:DNA strand exchange activity"/>
    <property type="evidence" value="ECO:0007669"/>
    <property type="project" value="InterPro"/>
</dbReference>
<comment type="caution">
    <text evidence="3">The sequence shown here is derived from an EMBL/GenBank/DDBJ whole genome shotgun (WGS) entry which is preliminary data.</text>
</comment>
<accession>A0A437PBJ6</accession>
<reference evidence="3 4" key="1">
    <citation type="submission" date="2019-01" db="EMBL/GenBank/DDBJ databases">
        <title>Genome sequences of Streptomyces and Rhizobium isolates collected from root and soil.</title>
        <authorList>
            <person name="Chhettri S."/>
            <person name="Sevigny J.L."/>
            <person name="Sen A."/>
            <person name="Ennis N."/>
            <person name="Tisa L."/>
        </authorList>
    </citation>
    <scope>NUCLEOTIDE SEQUENCE [LARGE SCALE GENOMIC DNA]</scope>
    <source>
        <strain evidence="3 4">San01</strain>
    </source>
</reference>
<sequence>MRNGVGLDGGASAPTGVRGLASYARASEDFRKRDAQAVQNQHRINALSARAAGCAVVSYYTDNGRSATKAGSPRPAFDRLLSDLRGGAAPDGSPLGGVVCVADDRLYRHAVDFARFFEALTCEPGRIYVDQNGVRDPYSREGLAQALDSLDAASAETRVRSQRVRNWHWSRAIDGAPHSGPRPFGWQEDRITLHPVEAELVRKAIADRIGGTSINTIVREWRALGVTGTRGGTPTPHSVTQIITAPRVCGYRANRGKLLLDPDTGMPVVGQWNVIATPGQWREVCATFEAGSLFMHRGSGAPRLAGTKSARAYLASGFLRCGGEFAECGACGRKLSGGRNTNSRRSPYGYVCTQGRGCGRCAISGPLADDAIARLLFPERRDGPVQLPASVRERWTSGEMELDERRKSSLPFLTTSWSCLARRATVSGTTRVSGRSGVGQTEWLPPGKPGEASSAWTPARERRAGWVVCRTDWPTRRPRTSSSTPTTPSTGGPGRPRPSRKPGGGGCRCCSASATAVVTGAMSSPAKVSRTRRPPPS</sequence>
<evidence type="ECO:0000313" key="4">
    <source>
        <dbReference type="Proteomes" id="UP000283128"/>
    </source>
</evidence>
<gene>
    <name evidence="3" type="ORF">EOT10_29530</name>
</gene>
<dbReference type="InterPro" id="IPR050639">
    <property type="entry name" value="SSR_resolvase"/>
</dbReference>
<dbReference type="Gene3D" id="3.40.50.1390">
    <property type="entry name" value="Resolvase, N-terminal catalytic domain"/>
    <property type="match status" value="1"/>
</dbReference>
<dbReference type="CDD" id="cd00338">
    <property type="entry name" value="Ser_Recombinase"/>
    <property type="match status" value="1"/>
</dbReference>
<evidence type="ECO:0000256" key="1">
    <source>
        <dbReference type="SAM" id="MobiDB-lite"/>
    </source>
</evidence>
<evidence type="ECO:0000259" key="2">
    <source>
        <dbReference type="PROSITE" id="PS51737"/>
    </source>
</evidence>
<dbReference type="InterPro" id="IPR006119">
    <property type="entry name" value="Resolv_N"/>
</dbReference>